<name>L7FAD8_STRT8</name>
<organism evidence="2 3">
    <name type="scientific">Streptomyces turgidiscabies (strain Car8)</name>
    <dbReference type="NCBI Taxonomy" id="698760"/>
    <lineage>
        <taxon>Bacteria</taxon>
        <taxon>Bacillati</taxon>
        <taxon>Actinomycetota</taxon>
        <taxon>Actinomycetes</taxon>
        <taxon>Kitasatosporales</taxon>
        <taxon>Streptomycetaceae</taxon>
        <taxon>Streptomyces</taxon>
    </lineage>
</organism>
<dbReference type="AlphaFoldDB" id="L7FAD8"/>
<sequence>MSPAARTPYAKYAVRRTAWLRVVVLLLALLVPGTAAHCGAAESAVSSGTAAEHDVHDTALRPPARYGHRTVVALRPVPGPPAARHAGATSPAHPLPVPPRPTPAPRSVVLRC</sequence>
<gene>
    <name evidence="2" type="ORF">STRTUCAR8_05794</name>
</gene>
<dbReference type="EMBL" id="AEJB01000243">
    <property type="protein sequence ID" value="ELP68026.1"/>
    <property type="molecule type" value="Genomic_DNA"/>
</dbReference>
<protein>
    <submittedName>
        <fullName evidence="2">Uncharacterized protein</fullName>
    </submittedName>
</protein>
<dbReference type="GeneID" id="97407664"/>
<feature type="compositionally biased region" description="Pro residues" evidence="1">
    <location>
        <begin position="93"/>
        <end position="104"/>
    </location>
</feature>
<dbReference type="Proteomes" id="UP000010931">
    <property type="component" value="Unassembled WGS sequence"/>
</dbReference>
<dbReference type="RefSeq" id="WP_006376827.1">
    <property type="nucleotide sequence ID" value="NZ_AEJB01000243.1"/>
</dbReference>
<dbReference type="PATRIC" id="fig|698760.3.peg.3239"/>
<comment type="caution">
    <text evidence="2">The sequence shown here is derived from an EMBL/GenBank/DDBJ whole genome shotgun (WGS) entry which is preliminary data.</text>
</comment>
<proteinExistence type="predicted"/>
<evidence type="ECO:0000313" key="2">
    <source>
        <dbReference type="EMBL" id="ELP68026.1"/>
    </source>
</evidence>
<evidence type="ECO:0000256" key="1">
    <source>
        <dbReference type="SAM" id="MobiDB-lite"/>
    </source>
</evidence>
<feature type="region of interest" description="Disordered" evidence="1">
    <location>
        <begin position="42"/>
        <end position="112"/>
    </location>
</feature>
<dbReference type="STRING" id="85558.T45_09112"/>
<evidence type="ECO:0000313" key="3">
    <source>
        <dbReference type="Proteomes" id="UP000010931"/>
    </source>
</evidence>
<reference evidence="2 3" key="1">
    <citation type="journal article" date="2011" name="Plasmid">
        <title>Streptomyces turgidiscabies Car8 contains a modular pathogenicity island that shares virulence genes with other actinobacterial plant pathogens.</title>
        <authorList>
            <person name="Huguet-Tapia J.C."/>
            <person name="Badger J.H."/>
            <person name="Loria R."/>
            <person name="Pettis G.S."/>
        </authorList>
    </citation>
    <scope>NUCLEOTIDE SEQUENCE [LARGE SCALE GENOMIC DNA]</scope>
    <source>
        <strain evidence="2 3">Car8</strain>
    </source>
</reference>
<accession>L7FAD8</accession>
<keyword evidence="3" id="KW-1185">Reference proteome</keyword>